<reference evidence="4" key="1">
    <citation type="submission" date="2025-08" db="UniProtKB">
        <authorList>
            <consortium name="RefSeq"/>
        </authorList>
    </citation>
    <scope>IDENTIFICATION</scope>
</reference>
<dbReference type="GO" id="GO:0006508">
    <property type="term" value="P:proteolysis"/>
    <property type="evidence" value="ECO:0007669"/>
    <property type="project" value="InterPro"/>
</dbReference>
<dbReference type="PANTHER" id="PTHR47965">
    <property type="entry name" value="ASPARTYL PROTEASE-RELATED"/>
    <property type="match status" value="1"/>
</dbReference>
<dbReference type="AlphaFoldDB" id="A0A8N4F4D8"/>
<accession>A0A8N4F4D8</accession>
<dbReference type="RefSeq" id="XP_029120754.1">
    <property type="nucleotide sequence ID" value="XM_029264921.1"/>
</dbReference>
<comment type="similarity">
    <text evidence="1">Belongs to the peptidase A1 family.</text>
</comment>
<evidence type="ECO:0000256" key="1">
    <source>
        <dbReference type="ARBA" id="ARBA00007447"/>
    </source>
</evidence>
<dbReference type="InterPro" id="IPR032799">
    <property type="entry name" value="TAXi_C"/>
</dbReference>
<organism evidence="3 4">
    <name type="scientific">Elaeis guineensis var. tenera</name>
    <name type="common">Oil palm</name>
    <dbReference type="NCBI Taxonomy" id="51953"/>
    <lineage>
        <taxon>Eukaryota</taxon>
        <taxon>Viridiplantae</taxon>
        <taxon>Streptophyta</taxon>
        <taxon>Embryophyta</taxon>
        <taxon>Tracheophyta</taxon>
        <taxon>Spermatophyta</taxon>
        <taxon>Magnoliopsida</taxon>
        <taxon>Liliopsida</taxon>
        <taxon>Arecaceae</taxon>
        <taxon>Arecoideae</taxon>
        <taxon>Cocoseae</taxon>
        <taxon>Elaeidinae</taxon>
        <taxon>Elaeis</taxon>
    </lineage>
</organism>
<feature type="domain" description="Peptidase A1" evidence="2">
    <location>
        <begin position="1"/>
        <end position="137"/>
    </location>
</feature>
<dbReference type="Gene3D" id="2.40.70.10">
    <property type="entry name" value="Acid Proteases"/>
    <property type="match status" value="1"/>
</dbReference>
<protein>
    <submittedName>
        <fullName evidence="4">Gamma conglutin 1-like</fullName>
    </submittedName>
</protein>
<sequence>MLEFDSVGNGGVKLSTAVSYTTLRSHIYRPFLQAFADATKRIPRAPKVKPFDLCLKSSALRSTRVGYAVLVIDLVLAGAKNWTIFGANAMIQVGRDTTCLAFVDGGPKAEQAVVIGGFHLENNFLLFDLGRPGWGSVLVCSSSSMDGL</sequence>
<dbReference type="GO" id="GO:0004190">
    <property type="term" value="F:aspartic-type endopeptidase activity"/>
    <property type="evidence" value="ECO:0007669"/>
    <property type="project" value="InterPro"/>
</dbReference>
<dbReference type="InterPro" id="IPR033121">
    <property type="entry name" value="PEPTIDASE_A1"/>
</dbReference>
<evidence type="ECO:0000313" key="4">
    <source>
        <dbReference type="RefSeq" id="XP_029120754.1"/>
    </source>
</evidence>
<dbReference type="KEGG" id="egu:105045297"/>
<dbReference type="PANTHER" id="PTHR47965:SF63">
    <property type="entry name" value="OS01G0937200 PROTEIN"/>
    <property type="match status" value="1"/>
</dbReference>
<keyword evidence="3" id="KW-1185">Reference proteome</keyword>
<dbReference type="InterPro" id="IPR001461">
    <property type="entry name" value="Aspartic_peptidase_A1"/>
</dbReference>
<proteinExistence type="inferred from homology"/>
<dbReference type="PROSITE" id="PS51767">
    <property type="entry name" value="PEPTIDASE_A1"/>
    <property type="match status" value="1"/>
</dbReference>
<evidence type="ECO:0000259" key="2">
    <source>
        <dbReference type="PROSITE" id="PS51767"/>
    </source>
</evidence>
<dbReference type="Pfam" id="PF14541">
    <property type="entry name" value="TAXi_C"/>
    <property type="match status" value="1"/>
</dbReference>
<dbReference type="Proteomes" id="UP000504607">
    <property type="component" value="Chromosome 5"/>
</dbReference>
<evidence type="ECO:0000313" key="3">
    <source>
        <dbReference type="Proteomes" id="UP000504607"/>
    </source>
</evidence>
<gene>
    <name evidence="4" type="primary">LOC105045297</name>
</gene>
<name>A0A8N4F4D8_ELAGV</name>
<dbReference type="SUPFAM" id="SSF50630">
    <property type="entry name" value="Acid proteases"/>
    <property type="match status" value="1"/>
</dbReference>
<dbReference type="InterPro" id="IPR021109">
    <property type="entry name" value="Peptidase_aspartic_dom_sf"/>
</dbReference>
<dbReference type="OrthoDB" id="1258937at2759"/>